<name>A0ABW4K017_9HYPH</name>
<organism evidence="2 3">
    <name type="scientific">Roseibium aestuarii</name>
    <dbReference type="NCBI Taxonomy" id="2600299"/>
    <lineage>
        <taxon>Bacteria</taxon>
        <taxon>Pseudomonadati</taxon>
        <taxon>Pseudomonadota</taxon>
        <taxon>Alphaproteobacteria</taxon>
        <taxon>Hyphomicrobiales</taxon>
        <taxon>Stappiaceae</taxon>
        <taxon>Roseibium</taxon>
    </lineage>
</organism>
<dbReference type="Pfam" id="PF02627">
    <property type="entry name" value="CMD"/>
    <property type="match status" value="1"/>
</dbReference>
<dbReference type="Proteomes" id="UP001597327">
    <property type="component" value="Unassembled WGS sequence"/>
</dbReference>
<feature type="domain" description="Carboxymuconolactone decarboxylase-like" evidence="1">
    <location>
        <begin position="15"/>
        <end position="97"/>
    </location>
</feature>
<dbReference type="SUPFAM" id="SSF69118">
    <property type="entry name" value="AhpD-like"/>
    <property type="match status" value="1"/>
</dbReference>
<evidence type="ECO:0000259" key="1">
    <source>
        <dbReference type="Pfam" id="PF02627"/>
    </source>
</evidence>
<dbReference type="PANTHER" id="PTHR35446:SF2">
    <property type="entry name" value="CARBOXYMUCONOLACTONE DECARBOXYLASE-LIKE DOMAIN-CONTAINING PROTEIN"/>
    <property type="match status" value="1"/>
</dbReference>
<reference evidence="3" key="1">
    <citation type="journal article" date="2019" name="Int. J. Syst. Evol. Microbiol.">
        <title>The Global Catalogue of Microorganisms (GCM) 10K type strain sequencing project: providing services to taxonomists for standard genome sequencing and annotation.</title>
        <authorList>
            <consortium name="The Broad Institute Genomics Platform"/>
            <consortium name="The Broad Institute Genome Sequencing Center for Infectious Disease"/>
            <person name="Wu L."/>
            <person name="Ma J."/>
        </authorList>
    </citation>
    <scope>NUCLEOTIDE SEQUENCE [LARGE SCALE GENOMIC DNA]</scope>
    <source>
        <strain evidence="3">JCM 3369</strain>
    </source>
</reference>
<sequence length="144" mass="16165">MNALSNPVAYERVTPEIFSRLVSVYDLMASADLPATLFPLISLRASQINQCAYCVNMHLKEAVAAGETEERLGRLIVWRHVKDFTPAERAVLAWTEALTVLQPAADYEPLRAALREHFSDNQISVVTVAVAMINMWNRIQVSKH</sequence>
<comment type="caution">
    <text evidence="2">The sequence shown here is derived from an EMBL/GenBank/DDBJ whole genome shotgun (WGS) entry which is preliminary data.</text>
</comment>
<keyword evidence="3" id="KW-1185">Reference proteome</keyword>
<dbReference type="RefSeq" id="WP_149893362.1">
    <property type="nucleotide sequence ID" value="NZ_JBHUFA010000016.1"/>
</dbReference>
<evidence type="ECO:0000313" key="3">
    <source>
        <dbReference type="Proteomes" id="UP001597327"/>
    </source>
</evidence>
<proteinExistence type="predicted"/>
<dbReference type="InterPro" id="IPR004675">
    <property type="entry name" value="AhpD_core"/>
</dbReference>
<dbReference type="InterPro" id="IPR003779">
    <property type="entry name" value="CMD-like"/>
</dbReference>
<evidence type="ECO:0000313" key="2">
    <source>
        <dbReference type="EMBL" id="MFD1697457.1"/>
    </source>
</evidence>
<dbReference type="Gene3D" id="1.20.1290.10">
    <property type="entry name" value="AhpD-like"/>
    <property type="match status" value="1"/>
</dbReference>
<gene>
    <name evidence="2" type="ORF">ACFSC7_18220</name>
</gene>
<dbReference type="InterPro" id="IPR029032">
    <property type="entry name" value="AhpD-like"/>
</dbReference>
<protein>
    <submittedName>
        <fullName evidence="2">Carboxymuconolactone decarboxylase family protein</fullName>
    </submittedName>
</protein>
<dbReference type="EMBL" id="JBHUFA010000016">
    <property type="protein sequence ID" value="MFD1697457.1"/>
    <property type="molecule type" value="Genomic_DNA"/>
</dbReference>
<accession>A0ABW4K017</accession>
<dbReference type="PANTHER" id="PTHR35446">
    <property type="entry name" value="SI:CH211-175M2.5"/>
    <property type="match status" value="1"/>
</dbReference>
<dbReference type="NCBIfam" id="TIGR00778">
    <property type="entry name" value="ahpD_dom"/>
    <property type="match status" value="1"/>
</dbReference>